<dbReference type="Proteomes" id="UP000614460">
    <property type="component" value="Unassembled WGS sequence"/>
</dbReference>
<keyword evidence="1 3" id="KW-0378">Hydrolase</keyword>
<dbReference type="InterPro" id="IPR000073">
    <property type="entry name" value="AB_hydrolase_1"/>
</dbReference>
<dbReference type="EMBL" id="BMKM01000003">
    <property type="protein sequence ID" value="GGE18951.1"/>
    <property type="molecule type" value="Genomic_DNA"/>
</dbReference>
<sequence length="274" mass="30616">MAIIVMVFTVTASHSQSTEYSFKVEKSGTGNQNIIFIPGFASSGDVWNDTRDVLSKDNTCYILTMSGFAGVPAKGDPTFKGWRDEVIKYIKNENIQDPIIIGHSMGGVMAMDIAATEPTLIKKIIVVDALPCLAALSNPNFKSNPNLDCSEMVKQFSSVPDAQFEAMQKQGMAGMTSDTVKQKLILEWSLKSDRKIFAKMFCDFSNTDLRVDIKNIQCPALILLESSFNQIKPAIENQYSNLKTAKLMYADNSLHFIMFDAKDWYLQEVQNFIK</sequence>
<dbReference type="Pfam" id="PF00561">
    <property type="entry name" value="Abhydrolase_1"/>
    <property type="match status" value="1"/>
</dbReference>
<dbReference type="Gene3D" id="3.40.50.1820">
    <property type="entry name" value="alpha/beta hydrolase"/>
    <property type="match status" value="1"/>
</dbReference>
<evidence type="ECO:0000259" key="2">
    <source>
        <dbReference type="Pfam" id="PF00561"/>
    </source>
</evidence>
<dbReference type="AlphaFoldDB" id="A0A8H9KU46"/>
<evidence type="ECO:0000313" key="4">
    <source>
        <dbReference type="Proteomes" id="UP000614460"/>
    </source>
</evidence>
<organism evidence="3 4">
    <name type="scientific">Sphingobacterium cellulitidis</name>
    <dbReference type="NCBI Taxonomy" id="1768011"/>
    <lineage>
        <taxon>Bacteria</taxon>
        <taxon>Pseudomonadati</taxon>
        <taxon>Bacteroidota</taxon>
        <taxon>Sphingobacteriia</taxon>
        <taxon>Sphingobacteriales</taxon>
        <taxon>Sphingobacteriaceae</taxon>
        <taxon>Sphingobacterium</taxon>
    </lineage>
</organism>
<dbReference type="PANTHER" id="PTHR43798">
    <property type="entry name" value="MONOACYLGLYCEROL LIPASE"/>
    <property type="match status" value="1"/>
</dbReference>
<comment type="caution">
    <text evidence="3">The sequence shown here is derived from an EMBL/GenBank/DDBJ whole genome shotgun (WGS) entry which is preliminary data.</text>
</comment>
<dbReference type="GO" id="GO:0016787">
    <property type="term" value="F:hydrolase activity"/>
    <property type="evidence" value="ECO:0007669"/>
    <property type="project" value="UniProtKB-KW"/>
</dbReference>
<evidence type="ECO:0000313" key="3">
    <source>
        <dbReference type="EMBL" id="GGE18951.1"/>
    </source>
</evidence>
<accession>A0A8H9KU46</accession>
<dbReference type="SUPFAM" id="SSF53474">
    <property type="entry name" value="alpha/beta-Hydrolases"/>
    <property type="match status" value="1"/>
</dbReference>
<dbReference type="PANTHER" id="PTHR43798:SF31">
    <property type="entry name" value="AB HYDROLASE SUPERFAMILY PROTEIN YCLE"/>
    <property type="match status" value="1"/>
</dbReference>
<keyword evidence="4" id="KW-1185">Reference proteome</keyword>
<protein>
    <submittedName>
        <fullName evidence="3">Alpha/beta hydrolase</fullName>
    </submittedName>
</protein>
<reference evidence="3" key="2">
    <citation type="submission" date="2020-09" db="EMBL/GenBank/DDBJ databases">
        <authorList>
            <person name="Sun Q."/>
            <person name="Zhou Y."/>
        </authorList>
    </citation>
    <scope>NUCLEOTIDE SEQUENCE</scope>
    <source>
        <strain evidence="3">CGMCC 1.15966</strain>
    </source>
</reference>
<gene>
    <name evidence="3" type="ORF">GCM10011516_15810</name>
</gene>
<feature type="domain" description="AB hydrolase-1" evidence="2">
    <location>
        <begin position="34"/>
        <end position="137"/>
    </location>
</feature>
<name>A0A8H9KU46_9SPHI</name>
<dbReference type="InterPro" id="IPR029058">
    <property type="entry name" value="AB_hydrolase_fold"/>
</dbReference>
<dbReference type="InterPro" id="IPR050266">
    <property type="entry name" value="AB_hydrolase_sf"/>
</dbReference>
<evidence type="ECO:0000256" key="1">
    <source>
        <dbReference type="ARBA" id="ARBA00022801"/>
    </source>
</evidence>
<dbReference type="GO" id="GO:0016020">
    <property type="term" value="C:membrane"/>
    <property type="evidence" value="ECO:0007669"/>
    <property type="project" value="TreeGrafter"/>
</dbReference>
<proteinExistence type="predicted"/>
<reference evidence="3" key="1">
    <citation type="journal article" date="2014" name="Int. J. Syst. Evol. Microbiol.">
        <title>Complete genome sequence of Corynebacterium casei LMG S-19264T (=DSM 44701T), isolated from a smear-ripened cheese.</title>
        <authorList>
            <consortium name="US DOE Joint Genome Institute (JGI-PGF)"/>
            <person name="Walter F."/>
            <person name="Albersmeier A."/>
            <person name="Kalinowski J."/>
            <person name="Ruckert C."/>
        </authorList>
    </citation>
    <scope>NUCLEOTIDE SEQUENCE</scope>
    <source>
        <strain evidence="3">CGMCC 1.15966</strain>
    </source>
</reference>